<dbReference type="CDD" id="cd03801">
    <property type="entry name" value="GT4_PimA-like"/>
    <property type="match status" value="1"/>
</dbReference>
<organism evidence="3 4">
    <name type="scientific">Flavivirga eckloniae</name>
    <dbReference type="NCBI Taxonomy" id="1803846"/>
    <lineage>
        <taxon>Bacteria</taxon>
        <taxon>Pseudomonadati</taxon>
        <taxon>Bacteroidota</taxon>
        <taxon>Flavobacteriia</taxon>
        <taxon>Flavobacteriales</taxon>
        <taxon>Flavobacteriaceae</taxon>
        <taxon>Flavivirga</taxon>
    </lineage>
</organism>
<feature type="domain" description="Glycosyl transferase family 1" evidence="2">
    <location>
        <begin position="190"/>
        <end position="335"/>
    </location>
</feature>
<keyword evidence="4" id="KW-1185">Reference proteome</keyword>
<dbReference type="EMBL" id="CP025791">
    <property type="protein sequence ID" value="AUP78175.1"/>
    <property type="molecule type" value="Genomic_DNA"/>
</dbReference>
<dbReference type="OrthoDB" id="9801573at2"/>
<dbReference type="SUPFAM" id="SSF53756">
    <property type="entry name" value="UDP-Glycosyltransferase/glycogen phosphorylase"/>
    <property type="match status" value="1"/>
</dbReference>
<protein>
    <submittedName>
        <fullName evidence="3">Glycosyl transferase family 1</fullName>
    </submittedName>
</protein>
<evidence type="ECO:0000256" key="1">
    <source>
        <dbReference type="ARBA" id="ARBA00022679"/>
    </source>
</evidence>
<sequence length="365" mass="42122">MAKVILISQFSIPYQKIGSWTTMYKNYLSNNHLVDYIICETPETHIPEVTYKTIDASISSKIKKRITKKPYANYLKALSEIIIDGEDYIIQLVDNFGLAKALKDFLDASNYKNRFYIQFFYHGYPPFFGNFESRWFFEFIDEMIVLTHDSYIAHKETYTILPCLFSVLHNGIDTSKFYKLEASEKKALKTKHKVDGKTIFTWCSKDRPKKGLGLILNAWKRIYNNELNIELWIIGAKRDQDIEGVKFLGLVPNGELPEYYQISDCYLFPTLTHEGFGLSLIEALHCGNYCIASNLGGVAEVLQNGKYGKLIDNPHFIEDWVNAIQDFLNNRYKKEQLPAGLYSSNQWNKGMNAIINNAKISIDIN</sequence>
<reference evidence="3 4" key="1">
    <citation type="submission" date="2018-01" db="EMBL/GenBank/DDBJ databases">
        <title>Complete genome sequence of Flavivirga eckloniae ECD14 isolated from seaweed Ecklonia cava.</title>
        <authorList>
            <person name="Lee J.H."/>
            <person name="Baik K.S."/>
            <person name="Seong C.N."/>
        </authorList>
    </citation>
    <scope>NUCLEOTIDE SEQUENCE [LARGE SCALE GENOMIC DNA]</scope>
    <source>
        <strain evidence="3 4">ECD14</strain>
    </source>
</reference>
<accession>A0A2K9PMB7</accession>
<dbReference type="Gene3D" id="3.40.50.2000">
    <property type="entry name" value="Glycogen Phosphorylase B"/>
    <property type="match status" value="1"/>
</dbReference>
<proteinExistence type="predicted"/>
<keyword evidence="1 3" id="KW-0808">Transferase</keyword>
<dbReference type="GO" id="GO:0009103">
    <property type="term" value="P:lipopolysaccharide biosynthetic process"/>
    <property type="evidence" value="ECO:0007669"/>
    <property type="project" value="TreeGrafter"/>
</dbReference>
<dbReference type="PANTHER" id="PTHR46401:SF2">
    <property type="entry name" value="GLYCOSYLTRANSFERASE WBBK-RELATED"/>
    <property type="match status" value="1"/>
</dbReference>
<dbReference type="RefSeq" id="WP_102754833.1">
    <property type="nucleotide sequence ID" value="NZ_CP025791.1"/>
</dbReference>
<dbReference type="KEGG" id="fek:C1H87_05375"/>
<dbReference type="PANTHER" id="PTHR46401">
    <property type="entry name" value="GLYCOSYLTRANSFERASE WBBK-RELATED"/>
    <property type="match status" value="1"/>
</dbReference>
<gene>
    <name evidence="3" type="ORF">C1H87_05375</name>
</gene>
<dbReference type="Proteomes" id="UP000235826">
    <property type="component" value="Chromosome"/>
</dbReference>
<dbReference type="AlphaFoldDB" id="A0A2K9PMB7"/>
<evidence type="ECO:0000313" key="3">
    <source>
        <dbReference type="EMBL" id="AUP78175.1"/>
    </source>
</evidence>
<evidence type="ECO:0000313" key="4">
    <source>
        <dbReference type="Proteomes" id="UP000235826"/>
    </source>
</evidence>
<dbReference type="Pfam" id="PF00534">
    <property type="entry name" value="Glycos_transf_1"/>
    <property type="match status" value="1"/>
</dbReference>
<dbReference type="GO" id="GO:0016757">
    <property type="term" value="F:glycosyltransferase activity"/>
    <property type="evidence" value="ECO:0007669"/>
    <property type="project" value="InterPro"/>
</dbReference>
<name>A0A2K9PMB7_9FLAO</name>
<evidence type="ECO:0000259" key="2">
    <source>
        <dbReference type="Pfam" id="PF00534"/>
    </source>
</evidence>
<dbReference type="InterPro" id="IPR001296">
    <property type="entry name" value="Glyco_trans_1"/>
</dbReference>